<dbReference type="Proteomes" id="UP000828941">
    <property type="component" value="Chromosome 3"/>
</dbReference>
<protein>
    <submittedName>
        <fullName evidence="1">Uncharacterized protein</fullName>
    </submittedName>
</protein>
<name>A0ACB9PP73_BAUVA</name>
<evidence type="ECO:0000313" key="2">
    <source>
        <dbReference type="Proteomes" id="UP000828941"/>
    </source>
</evidence>
<sequence length="157" mass="18700">MEAKPNRSYEDFDPVCKWRGDEARDTLEVHLPGFRREQVKVQVKHLDFILISGGRPLDGTRWKRFNKEVELPKFCNVDAIHANFQQSILSVVMPKKITQKEEIEYEHDEEIEEKEEEEETGHRYLEFRGWSIRELEGKPRRHDHHHHHDAADHINAA</sequence>
<evidence type="ECO:0000313" key="1">
    <source>
        <dbReference type="EMBL" id="KAI4350332.1"/>
    </source>
</evidence>
<comment type="caution">
    <text evidence="1">The sequence shown here is derived from an EMBL/GenBank/DDBJ whole genome shotgun (WGS) entry which is preliminary data.</text>
</comment>
<keyword evidence="2" id="KW-1185">Reference proteome</keyword>
<gene>
    <name evidence="1" type="ORF">L6164_004798</name>
</gene>
<organism evidence="1 2">
    <name type="scientific">Bauhinia variegata</name>
    <name type="common">Purple orchid tree</name>
    <name type="synonym">Phanera variegata</name>
    <dbReference type="NCBI Taxonomy" id="167791"/>
    <lineage>
        <taxon>Eukaryota</taxon>
        <taxon>Viridiplantae</taxon>
        <taxon>Streptophyta</taxon>
        <taxon>Embryophyta</taxon>
        <taxon>Tracheophyta</taxon>
        <taxon>Spermatophyta</taxon>
        <taxon>Magnoliopsida</taxon>
        <taxon>eudicotyledons</taxon>
        <taxon>Gunneridae</taxon>
        <taxon>Pentapetalae</taxon>
        <taxon>rosids</taxon>
        <taxon>fabids</taxon>
        <taxon>Fabales</taxon>
        <taxon>Fabaceae</taxon>
        <taxon>Cercidoideae</taxon>
        <taxon>Cercideae</taxon>
        <taxon>Bauhiniinae</taxon>
        <taxon>Bauhinia</taxon>
    </lineage>
</organism>
<accession>A0ACB9PP73</accession>
<proteinExistence type="predicted"/>
<dbReference type="EMBL" id="CM039428">
    <property type="protein sequence ID" value="KAI4350332.1"/>
    <property type="molecule type" value="Genomic_DNA"/>
</dbReference>
<reference evidence="1 2" key="1">
    <citation type="journal article" date="2022" name="DNA Res.">
        <title>Chromosomal-level genome assembly of the orchid tree Bauhinia variegata (Leguminosae; Cercidoideae) supports the allotetraploid origin hypothesis of Bauhinia.</title>
        <authorList>
            <person name="Zhong Y."/>
            <person name="Chen Y."/>
            <person name="Zheng D."/>
            <person name="Pang J."/>
            <person name="Liu Y."/>
            <person name="Luo S."/>
            <person name="Meng S."/>
            <person name="Qian L."/>
            <person name="Wei D."/>
            <person name="Dai S."/>
            <person name="Zhou R."/>
        </authorList>
    </citation>
    <scope>NUCLEOTIDE SEQUENCE [LARGE SCALE GENOMIC DNA]</scope>
    <source>
        <strain evidence="1">BV-YZ2020</strain>
    </source>
</reference>